<dbReference type="GO" id="GO:0016740">
    <property type="term" value="F:transferase activity"/>
    <property type="evidence" value="ECO:0007669"/>
    <property type="project" value="UniProtKB-KW"/>
</dbReference>
<keyword evidence="3" id="KW-0808">Transferase</keyword>
<evidence type="ECO:0000313" key="4">
    <source>
        <dbReference type="Proteomes" id="UP000545493"/>
    </source>
</evidence>
<feature type="domain" description="ThuA-like" evidence="1">
    <location>
        <begin position="47"/>
        <end position="259"/>
    </location>
</feature>
<dbReference type="PANTHER" id="PTHR40469:SF2">
    <property type="entry name" value="GALACTOSE-BINDING DOMAIN-LIKE SUPERFAMILY PROTEIN"/>
    <property type="match status" value="1"/>
</dbReference>
<evidence type="ECO:0000313" key="3">
    <source>
        <dbReference type="EMBL" id="NIJ13425.1"/>
    </source>
</evidence>
<dbReference type="PANTHER" id="PTHR40469">
    <property type="entry name" value="SECRETED GLYCOSYL HYDROLASE"/>
    <property type="match status" value="1"/>
</dbReference>
<comment type="caution">
    <text evidence="3">The sequence shown here is derived from an EMBL/GenBank/DDBJ whole genome shotgun (WGS) entry which is preliminary data.</text>
</comment>
<evidence type="ECO:0000259" key="1">
    <source>
        <dbReference type="Pfam" id="PF06283"/>
    </source>
</evidence>
<keyword evidence="3" id="KW-0315">Glutamine amidotransferase</keyword>
<feature type="domain" description="3-keto-alpha-glucoside-1,2-lyase/3-keto-2-hydroxy-glucal hydratase" evidence="2">
    <location>
        <begin position="283"/>
        <end position="461"/>
    </location>
</feature>
<dbReference type="Pfam" id="PF06283">
    <property type="entry name" value="ThuA"/>
    <property type="match status" value="1"/>
</dbReference>
<dbReference type="EMBL" id="JAAOYM010000001">
    <property type="protein sequence ID" value="NIJ13425.1"/>
    <property type="molecule type" value="Genomic_DNA"/>
</dbReference>
<dbReference type="Gene3D" id="3.40.50.880">
    <property type="match status" value="1"/>
</dbReference>
<sequence>MQRSSSTRTQRRSARLGRRIAAVALAVCTGLGGGGLAAAQAEEDASVLVFSKTAGYRHASIPTGIATIEELGAEYGFEVDATEDSAAFTDSNLASYDAVVWLSTTGDVLNAEQQAAFERYVEAGGGYVGVHAASDTEYDWPFYGDLVGAYFDSHPQIQQATVNVEDQRHPSTSDLPKQWVRTDEWYNFRDNPRGDVHVLASLDESSYDAGSGAMGDDHPIAWCHENAGGRAWYTGGGHTEQSYGEQAFRTHLAGGIRYATGLADGDCSTEPVECDPVQPDQGYRMLFDGTRHSLRSWNQAGPGSFELQPDCSIRSVGGMGLYWFDQKFGGYSLKLDWKLAGDDNSGIFVGFPDPGDDPWVAVNNGYEIQIDATDAPEKTTGAIYGFQSADLEARDAALNPPGEWNSYKIVVIGQRIKVYLNGALINDFVNTDPARDLTRGYVGIQNHGEADDVSFRDIQIKEIFPAPGRGRR</sequence>
<dbReference type="AlphaFoldDB" id="A0A7X5USP6"/>
<accession>A0A7X5USP6</accession>
<dbReference type="Pfam" id="PF06439">
    <property type="entry name" value="3keto-disac_hyd"/>
    <property type="match status" value="1"/>
</dbReference>
<dbReference type="SUPFAM" id="SSF52317">
    <property type="entry name" value="Class I glutamine amidotransferase-like"/>
    <property type="match status" value="1"/>
</dbReference>
<organism evidence="3 4">
    <name type="scientific">Saccharomonospora amisosensis</name>
    <dbReference type="NCBI Taxonomy" id="1128677"/>
    <lineage>
        <taxon>Bacteria</taxon>
        <taxon>Bacillati</taxon>
        <taxon>Actinomycetota</taxon>
        <taxon>Actinomycetes</taxon>
        <taxon>Pseudonocardiales</taxon>
        <taxon>Pseudonocardiaceae</taxon>
        <taxon>Saccharomonospora</taxon>
    </lineage>
</organism>
<dbReference type="InterPro" id="IPR010496">
    <property type="entry name" value="AL/BT2_dom"/>
</dbReference>
<name>A0A7X5USP6_9PSEU</name>
<protein>
    <submittedName>
        <fullName evidence="3">Type 1 glutamine amidotransferase</fullName>
    </submittedName>
</protein>
<dbReference type="Gene3D" id="2.60.120.560">
    <property type="entry name" value="Exo-inulinase, domain 1"/>
    <property type="match status" value="1"/>
</dbReference>
<proteinExistence type="predicted"/>
<dbReference type="GO" id="GO:0016787">
    <property type="term" value="F:hydrolase activity"/>
    <property type="evidence" value="ECO:0007669"/>
    <property type="project" value="InterPro"/>
</dbReference>
<reference evidence="3 4" key="1">
    <citation type="submission" date="2020-03" db="EMBL/GenBank/DDBJ databases">
        <title>Sequencing the genomes of 1000 actinobacteria strains.</title>
        <authorList>
            <person name="Klenk H.-P."/>
        </authorList>
    </citation>
    <scope>NUCLEOTIDE SEQUENCE [LARGE SCALE GENOMIC DNA]</scope>
    <source>
        <strain evidence="3 4">DSM 45685</strain>
    </source>
</reference>
<evidence type="ECO:0000259" key="2">
    <source>
        <dbReference type="Pfam" id="PF06439"/>
    </source>
</evidence>
<gene>
    <name evidence="3" type="ORF">FHU38_003769</name>
</gene>
<dbReference type="InterPro" id="IPR029010">
    <property type="entry name" value="ThuA-like"/>
</dbReference>
<dbReference type="Proteomes" id="UP000545493">
    <property type="component" value="Unassembled WGS sequence"/>
</dbReference>
<keyword evidence="4" id="KW-1185">Reference proteome</keyword>
<dbReference type="InterPro" id="IPR029062">
    <property type="entry name" value="Class_I_gatase-like"/>
</dbReference>